<proteinExistence type="predicted"/>
<gene>
    <name evidence="1" type="primary">STE23_59</name>
    <name evidence="1" type="ORF">DSO57_1027428</name>
</gene>
<name>A0ACC2TCY6_9FUNG</name>
<keyword evidence="1" id="KW-0378">Hydrolase</keyword>
<dbReference type="EMBL" id="QTSX02003007">
    <property type="protein sequence ID" value="KAJ9072449.1"/>
    <property type="molecule type" value="Genomic_DNA"/>
</dbReference>
<evidence type="ECO:0000313" key="2">
    <source>
        <dbReference type="Proteomes" id="UP001165960"/>
    </source>
</evidence>
<comment type="caution">
    <text evidence="1">The sequence shown here is derived from an EMBL/GenBank/DDBJ whole genome shotgun (WGS) entry which is preliminary data.</text>
</comment>
<evidence type="ECO:0000313" key="1">
    <source>
        <dbReference type="EMBL" id="KAJ9072449.1"/>
    </source>
</evidence>
<dbReference type="Proteomes" id="UP001165960">
    <property type="component" value="Unassembled WGS sequence"/>
</dbReference>
<reference evidence="1" key="1">
    <citation type="submission" date="2022-04" db="EMBL/GenBank/DDBJ databases">
        <title>Genome of the entomopathogenic fungus Entomophthora muscae.</title>
        <authorList>
            <person name="Elya C."/>
            <person name="Lovett B.R."/>
            <person name="Lee E."/>
            <person name="Macias A.M."/>
            <person name="Hajek A.E."/>
            <person name="De Bivort B.L."/>
            <person name="Kasson M.T."/>
            <person name="De Fine Licht H.H."/>
            <person name="Stajich J.E."/>
        </authorList>
    </citation>
    <scope>NUCLEOTIDE SEQUENCE</scope>
    <source>
        <strain evidence="1">Berkeley</strain>
    </source>
</reference>
<keyword evidence="1" id="KW-0645">Protease</keyword>
<dbReference type="EC" id="3.4.24.56" evidence="1"/>
<keyword evidence="1" id="KW-0482">Metalloprotease</keyword>
<keyword evidence="2" id="KW-1185">Reference proteome</keyword>
<accession>A0ACC2TCY6</accession>
<sequence length="916" mass="103940">MLLHLVWSGLVVGDYLASQVLQGIPYLQLISKRLDEHKYLGLKLNNSLQVLLISDPYAAKAEVSLVVASGTDDDPDEVPGLAHLCEHVMVQSSANPIEFPQFLDANGGTRTAGTTKGYTFYFYDVNHWALEESLGIFAKLFIDPKFDDVVGEAYAVDFEYRMYQGWSQVAFNHVMQAALNPAHKFDVGNFETLVLESNSHGVNLKERLTSHYKKHYSSNIMHLVVSSNEEIETLKEMVIPRFSLIPNTNIGPSNIASSFNSSNLPMEVFVDPGNEIKRVDVVFTLAPVPYAHHQESHEFFKYLFLSEEEGSLSDALETKRLINYMTCHVEYQAGVSEFTFTFHTTAKGHEDPYKILYILFSYIHAIKQDGITLERYQDFIARTPQRESVFDLSIKLGYGASFQTLLHDTMPTFDRHNLLTTINQLTPQNFILYVMKNFTGPRIKEPWFGLQYSKSKFNSNFLNSLTPNESRITLPPISNNQIPVPSIHFKPEIRLLESDSIGYVINSNLTKHPSVKLILDFNSNPKLLPCLDLLKALITTIAKLSRPSPKPITAEIEHESLCLYLRDTPESIATHLTSLISDLKSFKVNSLELINPSIHAITHFDDVITDDPIPNRRLDQLMNPHFRDKQQILSEAASISLAQFHAFHAHLFDAPKFDILATGQISDELLLSLKAQLKPLFSQNTFLTHTYLPHRGDYVYIENYTKDQAAILFYLHLYTPGDAISYALAQVTHVLIKARFHHQLRTKERLGYNVGTSIYHQKYVGGLKAIVQGNQPPAYLESRIEAFLTSFVEEIRNQSETNLNQTIASIAKVLHQPITPSTKFSNNWDFLQAYFPSTKTNNQAVTFLTTLTKHQLIQYLETHLLKSSPTRQKVAIHINPTHLNSSSHPHNADKIISNVSSYHHFAFTLHPPQIFD</sequence>
<organism evidence="1 2">
    <name type="scientific">Entomophthora muscae</name>
    <dbReference type="NCBI Taxonomy" id="34485"/>
    <lineage>
        <taxon>Eukaryota</taxon>
        <taxon>Fungi</taxon>
        <taxon>Fungi incertae sedis</taxon>
        <taxon>Zoopagomycota</taxon>
        <taxon>Entomophthoromycotina</taxon>
        <taxon>Entomophthoromycetes</taxon>
        <taxon>Entomophthorales</taxon>
        <taxon>Entomophthoraceae</taxon>
        <taxon>Entomophthora</taxon>
    </lineage>
</organism>
<protein>
    <submittedName>
        <fullName evidence="1">Metalloprotease</fullName>
        <ecNumber evidence="1">3.4.24.56</ecNumber>
    </submittedName>
</protein>